<dbReference type="AlphaFoldDB" id="A0A6B9FR01"/>
<reference evidence="1 2" key="2">
    <citation type="journal article" date="2013" name="Genome Announc.">
        <title>Draft Genome Sequence of Methylobacterium mesophilicum Strain SR1.6/6, Isolated from Citrus sinensis.</title>
        <authorList>
            <person name="Marinho Almeida D."/>
            <person name="Dini-Andreote F."/>
            <person name="Camargo Neves A.A."/>
            <person name="Juca Ramos R.T."/>
            <person name="Andreote F.D."/>
            <person name="Carneiro A.R."/>
            <person name="Oliveira de Souza Lima A."/>
            <person name="Caracciolo Gomes de Sa P.H."/>
            <person name="Ribeiro Barbosa M.S."/>
            <person name="Araujo W.L."/>
            <person name="Silva A."/>
        </authorList>
    </citation>
    <scope>NUCLEOTIDE SEQUENCE [LARGE SCALE GENOMIC DNA]</scope>
    <source>
        <strain evidence="1 2">SR1.6/6</strain>
    </source>
</reference>
<dbReference type="RefSeq" id="WP_158169099.1">
    <property type="nucleotide sequence ID" value="NZ_CP043538.1"/>
</dbReference>
<dbReference type="OrthoDB" id="7998117at2"/>
<evidence type="ECO:0000313" key="2">
    <source>
        <dbReference type="Proteomes" id="UP000012488"/>
    </source>
</evidence>
<reference evidence="1 2" key="1">
    <citation type="journal article" date="2012" name="Genet. Mol. Biol.">
        <title>Analysis of 16S rRNA and mxaF genes revealing insights into Methylobacterium niche-specific plant association.</title>
        <authorList>
            <person name="Dourado M.N."/>
            <person name="Andreote F.D."/>
            <person name="Dini-Andreote F."/>
            <person name="Conti R."/>
            <person name="Araujo J.M."/>
            <person name="Araujo W.L."/>
        </authorList>
    </citation>
    <scope>NUCLEOTIDE SEQUENCE [LARGE SCALE GENOMIC DNA]</scope>
    <source>
        <strain evidence="1 2">SR1.6/6</strain>
    </source>
</reference>
<name>A0A6B9FR01_9HYPH</name>
<proteinExistence type="predicted"/>
<accession>A0A6B9FR01</accession>
<organism evidence="1 2">
    <name type="scientific">Methylobacterium mesophilicum SR1.6/6</name>
    <dbReference type="NCBI Taxonomy" id="908290"/>
    <lineage>
        <taxon>Bacteria</taxon>
        <taxon>Pseudomonadati</taxon>
        <taxon>Pseudomonadota</taxon>
        <taxon>Alphaproteobacteria</taxon>
        <taxon>Hyphomicrobiales</taxon>
        <taxon>Methylobacteriaceae</taxon>
        <taxon>Methylobacterium</taxon>
    </lineage>
</organism>
<protein>
    <submittedName>
        <fullName evidence="1">Uncharacterized protein</fullName>
    </submittedName>
</protein>
<gene>
    <name evidence="1" type="ORF">MMSR116_22190</name>
</gene>
<evidence type="ECO:0000313" key="1">
    <source>
        <dbReference type="EMBL" id="QGY04309.1"/>
    </source>
</evidence>
<dbReference type="Proteomes" id="UP000012488">
    <property type="component" value="Chromosome"/>
</dbReference>
<dbReference type="EMBL" id="CP043538">
    <property type="protein sequence ID" value="QGY04309.1"/>
    <property type="molecule type" value="Genomic_DNA"/>
</dbReference>
<sequence>MALAAVSCWAAAVAASEQGSPTLLSEGNWALNRVDDRAANGSDCVAVPKAPSRIQVGLERLTVTGLPKNSIFNYQYRIDDGPASTPVIPSADMQNEGNLYFKGDVFDEILRGHRFRIRILDRWHEAITEDVDLAGLGHLHARMLDACKSGRPAPDVK</sequence>
<dbReference type="KEGG" id="mmes:MMSR116_22190"/>